<gene>
    <name evidence="2" type="ORF">M0811_09577</name>
</gene>
<dbReference type="SUPFAM" id="SSF103473">
    <property type="entry name" value="MFS general substrate transporter"/>
    <property type="match status" value="1"/>
</dbReference>
<keyword evidence="1" id="KW-0472">Membrane</keyword>
<reference evidence="2" key="1">
    <citation type="submission" date="2022-10" db="EMBL/GenBank/DDBJ databases">
        <title>Novel sulphate-reducing endosymbionts in the free-living metamonad Anaeramoeba.</title>
        <authorList>
            <person name="Jerlstrom-Hultqvist J."/>
            <person name="Cepicka I."/>
            <person name="Gallot-Lavallee L."/>
            <person name="Salas-Leiva D."/>
            <person name="Curtis B.A."/>
            <person name="Zahonova K."/>
            <person name="Pipaliya S."/>
            <person name="Dacks J."/>
            <person name="Roger A.J."/>
        </authorList>
    </citation>
    <scope>NUCLEOTIDE SEQUENCE</scope>
    <source>
        <strain evidence="2">BMAN</strain>
    </source>
</reference>
<feature type="transmembrane region" description="Helical" evidence="1">
    <location>
        <begin position="75"/>
        <end position="94"/>
    </location>
</feature>
<dbReference type="Pfam" id="PF07690">
    <property type="entry name" value="MFS_1"/>
    <property type="match status" value="1"/>
</dbReference>
<feature type="transmembrane region" description="Helical" evidence="1">
    <location>
        <begin position="159"/>
        <end position="177"/>
    </location>
</feature>
<protein>
    <submittedName>
        <fullName evidence="2">Permease-related</fullName>
    </submittedName>
</protein>
<feature type="transmembrane region" description="Helical" evidence="1">
    <location>
        <begin position="132"/>
        <end position="153"/>
    </location>
</feature>
<dbReference type="OrthoDB" id="199930at2759"/>
<dbReference type="InterPro" id="IPR011701">
    <property type="entry name" value="MFS"/>
</dbReference>
<keyword evidence="1" id="KW-1133">Transmembrane helix</keyword>
<keyword evidence="1" id="KW-0812">Transmembrane</keyword>
<dbReference type="AlphaFoldDB" id="A0A9Q0LFZ9"/>
<dbReference type="Gene3D" id="1.20.1250.20">
    <property type="entry name" value="MFS general substrate transporter like domains"/>
    <property type="match status" value="1"/>
</dbReference>
<feature type="transmembrane region" description="Helical" evidence="1">
    <location>
        <begin position="50"/>
        <end position="68"/>
    </location>
</feature>
<evidence type="ECO:0000313" key="3">
    <source>
        <dbReference type="Proteomes" id="UP001149090"/>
    </source>
</evidence>
<dbReference type="GO" id="GO:0022857">
    <property type="term" value="F:transmembrane transporter activity"/>
    <property type="evidence" value="ECO:0007669"/>
    <property type="project" value="InterPro"/>
</dbReference>
<keyword evidence="3" id="KW-1185">Reference proteome</keyword>
<comment type="caution">
    <text evidence="2">The sequence shown here is derived from an EMBL/GenBank/DDBJ whole genome shotgun (WGS) entry which is preliminary data.</text>
</comment>
<proteinExistence type="predicted"/>
<accession>A0A9Q0LFZ9</accession>
<evidence type="ECO:0000256" key="1">
    <source>
        <dbReference type="SAM" id="Phobius"/>
    </source>
</evidence>
<sequence>MNKNFSFYKKIQIISAILISLFCGSPNAFNHLNSKIKDDQNYSENFMSQLASYGMVGLYFTIPAGILYDRIGPRFTSILGSILASGGYLLMSFIPGKFSMSFFFVIVGFGLGFSFIVSLGTAVKASSEKFRGFSVACVGSAMSLSMGLVVLIFQCVECFLMDFIVLMLYQYLLFLLLTF</sequence>
<feature type="transmembrane region" description="Helical" evidence="1">
    <location>
        <begin position="12"/>
        <end position="30"/>
    </location>
</feature>
<dbReference type="InterPro" id="IPR036259">
    <property type="entry name" value="MFS_trans_sf"/>
</dbReference>
<evidence type="ECO:0000313" key="2">
    <source>
        <dbReference type="EMBL" id="KAJ5072197.1"/>
    </source>
</evidence>
<feature type="transmembrane region" description="Helical" evidence="1">
    <location>
        <begin position="100"/>
        <end position="120"/>
    </location>
</feature>
<dbReference type="Proteomes" id="UP001149090">
    <property type="component" value="Unassembled WGS sequence"/>
</dbReference>
<dbReference type="EMBL" id="JAPDFW010000082">
    <property type="protein sequence ID" value="KAJ5072197.1"/>
    <property type="molecule type" value="Genomic_DNA"/>
</dbReference>
<name>A0A9Q0LFZ9_ANAIG</name>
<organism evidence="2 3">
    <name type="scientific">Anaeramoeba ignava</name>
    <name type="common">Anaerobic marine amoeba</name>
    <dbReference type="NCBI Taxonomy" id="1746090"/>
    <lineage>
        <taxon>Eukaryota</taxon>
        <taxon>Metamonada</taxon>
        <taxon>Anaeramoebidae</taxon>
        <taxon>Anaeramoeba</taxon>
    </lineage>
</organism>